<proteinExistence type="predicted"/>
<sequence length="211" mass="20040">MISVARTVLLSAVAIGYVSASPAPTVVTVFAPIPEGTIRTASILGVDKDGHTTYAIDQPAVEGLSNGLSTTVTHFTATLVAGSDYASETLSISYSDPNFNIQLVDGGECTISGGKAICNDGSASTLTTDAAFATASLTQVIDVVGPAASGGGSGSGRSGSGNGNGSGSGGSGSASSTAGGSQPTSGAAGSSALCVSAVAVGAAFALLGSVL</sequence>
<organism evidence="3 4">
    <name type="scientific">Mycena chlorophos</name>
    <name type="common">Agaric fungus</name>
    <name type="synonym">Agaricus chlorophos</name>
    <dbReference type="NCBI Taxonomy" id="658473"/>
    <lineage>
        <taxon>Eukaryota</taxon>
        <taxon>Fungi</taxon>
        <taxon>Dikarya</taxon>
        <taxon>Basidiomycota</taxon>
        <taxon>Agaricomycotina</taxon>
        <taxon>Agaricomycetes</taxon>
        <taxon>Agaricomycetidae</taxon>
        <taxon>Agaricales</taxon>
        <taxon>Marasmiineae</taxon>
        <taxon>Mycenaceae</taxon>
        <taxon>Mycena</taxon>
    </lineage>
</organism>
<keyword evidence="2" id="KW-0732">Signal</keyword>
<evidence type="ECO:0000256" key="2">
    <source>
        <dbReference type="SAM" id="SignalP"/>
    </source>
</evidence>
<feature type="region of interest" description="Disordered" evidence="1">
    <location>
        <begin position="148"/>
        <end position="182"/>
    </location>
</feature>
<accession>A0A8H6WMS7</accession>
<keyword evidence="4" id="KW-1185">Reference proteome</keyword>
<dbReference type="OrthoDB" id="4991875at2759"/>
<dbReference type="EMBL" id="JACAZE010000004">
    <property type="protein sequence ID" value="KAF7318084.1"/>
    <property type="molecule type" value="Genomic_DNA"/>
</dbReference>
<dbReference type="Proteomes" id="UP000613580">
    <property type="component" value="Unassembled WGS sequence"/>
</dbReference>
<evidence type="ECO:0000313" key="4">
    <source>
        <dbReference type="Proteomes" id="UP000613580"/>
    </source>
</evidence>
<feature type="compositionally biased region" description="Low complexity" evidence="1">
    <location>
        <begin position="173"/>
        <end position="182"/>
    </location>
</feature>
<gene>
    <name evidence="3" type="ORF">HMN09_00316300</name>
</gene>
<evidence type="ECO:0000256" key="1">
    <source>
        <dbReference type="SAM" id="MobiDB-lite"/>
    </source>
</evidence>
<evidence type="ECO:0000313" key="3">
    <source>
        <dbReference type="EMBL" id="KAF7318084.1"/>
    </source>
</evidence>
<feature type="compositionally biased region" description="Gly residues" evidence="1">
    <location>
        <begin position="148"/>
        <end position="172"/>
    </location>
</feature>
<reference evidence="3" key="1">
    <citation type="submission" date="2020-05" db="EMBL/GenBank/DDBJ databases">
        <title>Mycena genomes resolve the evolution of fungal bioluminescence.</title>
        <authorList>
            <person name="Tsai I.J."/>
        </authorList>
    </citation>
    <scope>NUCLEOTIDE SEQUENCE</scope>
    <source>
        <strain evidence="3">110903Hualien_Pintung</strain>
    </source>
</reference>
<name>A0A8H6WMS7_MYCCL</name>
<evidence type="ECO:0008006" key="5">
    <source>
        <dbReference type="Google" id="ProtNLM"/>
    </source>
</evidence>
<feature type="signal peptide" evidence="2">
    <location>
        <begin position="1"/>
        <end position="20"/>
    </location>
</feature>
<comment type="caution">
    <text evidence="3">The sequence shown here is derived from an EMBL/GenBank/DDBJ whole genome shotgun (WGS) entry which is preliminary data.</text>
</comment>
<feature type="chain" id="PRO_5034089811" description="GPI anchored protein" evidence="2">
    <location>
        <begin position="21"/>
        <end position="211"/>
    </location>
</feature>
<protein>
    <recommendedName>
        <fullName evidence="5">GPI anchored protein</fullName>
    </recommendedName>
</protein>
<dbReference type="AlphaFoldDB" id="A0A8H6WMS7"/>